<organism evidence="1 2">
    <name type="scientific">Sphingomonas sanxanigenens DSM 19645 = NX02</name>
    <dbReference type="NCBI Taxonomy" id="1123269"/>
    <lineage>
        <taxon>Bacteria</taxon>
        <taxon>Pseudomonadati</taxon>
        <taxon>Pseudomonadota</taxon>
        <taxon>Alphaproteobacteria</taxon>
        <taxon>Sphingomonadales</taxon>
        <taxon>Sphingomonadaceae</taxon>
        <taxon>Sphingomonas</taxon>
    </lineage>
</organism>
<evidence type="ECO:0008006" key="3">
    <source>
        <dbReference type="Google" id="ProtNLM"/>
    </source>
</evidence>
<dbReference type="STRING" id="1123269.NX02_09715"/>
<reference evidence="1 2" key="1">
    <citation type="submission" date="2013-07" db="EMBL/GenBank/DDBJ databases">
        <title>Completed genome of Sphingomonas sanxanigenens NX02.</title>
        <authorList>
            <person name="Ma T."/>
            <person name="Huang H."/>
            <person name="Wu M."/>
            <person name="Li X."/>
            <person name="Li G."/>
        </authorList>
    </citation>
    <scope>NUCLEOTIDE SEQUENCE [LARGE SCALE GENOMIC DNA]</scope>
    <source>
        <strain evidence="1 2">NX02</strain>
    </source>
</reference>
<proteinExistence type="predicted"/>
<accession>W0ABH3</accession>
<dbReference type="RefSeq" id="WP_025291903.1">
    <property type="nucleotide sequence ID" value="NZ_CP006644.1"/>
</dbReference>
<dbReference type="AlphaFoldDB" id="W0ABH3"/>
<keyword evidence="2" id="KW-1185">Reference proteome</keyword>
<evidence type="ECO:0000313" key="2">
    <source>
        <dbReference type="Proteomes" id="UP000018851"/>
    </source>
</evidence>
<dbReference type="HOGENOM" id="CLU_165457_1_0_5"/>
<dbReference type="EMBL" id="CP006644">
    <property type="protein sequence ID" value="AHE53663.1"/>
    <property type="molecule type" value="Genomic_DNA"/>
</dbReference>
<dbReference type="PATRIC" id="fig|1123269.5.peg.1890"/>
<gene>
    <name evidence="1" type="ORF">NX02_09715</name>
</gene>
<name>W0ABH3_9SPHN</name>
<dbReference type="InterPro" id="IPR011660">
    <property type="entry name" value="VapB-like"/>
</dbReference>
<dbReference type="eggNOG" id="COG4423">
    <property type="taxonomic scope" value="Bacteria"/>
</dbReference>
<dbReference type="Proteomes" id="UP000018851">
    <property type="component" value="Chromosome"/>
</dbReference>
<dbReference type="KEGG" id="ssan:NX02_09715"/>
<dbReference type="Pfam" id="PF07704">
    <property type="entry name" value="PSK_trans_fac"/>
    <property type="match status" value="1"/>
</dbReference>
<protein>
    <recommendedName>
        <fullName evidence="3">Transcription factor</fullName>
    </recommendedName>
</protein>
<evidence type="ECO:0000313" key="1">
    <source>
        <dbReference type="EMBL" id="AHE53663.1"/>
    </source>
</evidence>
<sequence length="84" mass="9454">MGATLNIKDPEAHRLAQAIAQETGEPMTRVVVEALRDRLSRIERRRERASVSELLAIADRAARMVTKPYAQHGDELYDENGLPK</sequence>
<dbReference type="OrthoDB" id="495439at2"/>